<dbReference type="SUPFAM" id="SSF55961">
    <property type="entry name" value="Bet v1-like"/>
    <property type="match status" value="1"/>
</dbReference>
<feature type="domain" description="Rieske" evidence="7">
    <location>
        <begin position="27"/>
        <end position="133"/>
    </location>
</feature>
<dbReference type="RefSeq" id="WP_202826814.1">
    <property type="nucleotide sequence ID" value="NZ_JAEUXJ010000007.1"/>
</dbReference>
<dbReference type="Pfam" id="PF19301">
    <property type="entry name" value="LigXa_C"/>
    <property type="match status" value="1"/>
</dbReference>
<protein>
    <submittedName>
        <fullName evidence="8">Aromatic ring-hydroxylating dioxygenase subunit alpha</fullName>
    </submittedName>
</protein>
<dbReference type="Gene3D" id="2.102.10.10">
    <property type="entry name" value="Rieske [2Fe-2S] iron-sulphur domain"/>
    <property type="match status" value="1"/>
</dbReference>
<sequence length="439" mass="49545">MMSAEQNRRLTQTGPGTPGGELLRRYWQPIALAEELAGQRPVRPVRLLGQDLVLFRDEAGRLGLLDRDCPHRNADLAFGRLEDGGLRCSFHGWLFDATGRCLETPAEPEGSRLCDRIRQRAYPVAERGGIIWAYLAEGEPPAFPALDCFAAPDSHVFAFKGLIECNWLQALEVGIDPAHASFLHRFFEDEDAAASYGKQFRAASADSDMPMTRVLREFPRPRIEVEPAPHGLRITALRRLSDSHTHVRVTNLVFPQAFAIPLSAEMTITQWHVPVDDGNCYWYAIFTSFAAPVDKVRMREQRLALYELPDYRPKVGRHNAYGFDAEEQQRRTYTGMGEDINVHDQWAVESQGRIQDRTREHLASSDKAIAANRRLLFRAMEAVERGERPLMALDEAAATGVTGPATMDGIGPTEGWERYWPEVDRRRRQGAPWARLAAE</sequence>
<organism evidence="8 9">
    <name type="scientific">Belnapia mucosa</name>
    <dbReference type="NCBI Taxonomy" id="2804532"/>
    <lineage>
        <taxon>Bacteria</taxon>
        <taxon>Pseudomonadati</taxon>
        <taxon>Pseudomonadota</taxon>
        <taxon>Alphaproteobacteria</taxon>
        <taxon>Acetobacterales</taxon>
        <taxon>Roseomonadaceae</taxon>
        <taxon>Belnapia</taxon>
    </lineage>
</organism>
<dbReference type="InterPro" id="IPR036922">
    <property type="entry name" value="Rieske_2Fe-2S_sf"/>
</dbReference>
<evidence type="ECO:0000256" key="6">
    <source>
        <dbReference type="SAM" id="MobiDB-lite"/>
    </source>
</evidence>
<evidence type="ECO:0000256" key="5">
    <source>
        <dbReference type="ARBA" id="ARBA00023014"/>
    </source>
</evidence>
<evidence type="ECO:0000313" key="8">
    <source>
        <dbReference type="EMBL" id="MBL6457075.1"/>
    </source>
</evidence>
<dbReference type="CDD" id="cd03479">
    <property type="entry name" value="Rieske_RO_Alpha_PhDO_like"/>
    <property type="match status" value="1"/>
</dbReference>
<keyword evidence="4" id="KW-0408">Iron</keyword>
<dbReference type="SUPFAM" id="SSF50022">
    <property type="entry name" value="ISP domain"/>
    <property type="match status" value="1"/>
</dbReference>
<dbReference type="PANTHER" id="PTHR21266:SF59">
    <property type="entry name" value="BLR4922 PROTEIN"/>
    <property type="match status" value="1"/>
</dbReference>
<keyword evidence="8" id="KW-0223">Dioxygenase</keyword>
<keyword evidence="3" id="KW-0560">Oxidoreductase</keyword>
<dbReference type="Pfam" id="PF00355">
    <property type="entry name" value="Rieske"/>
    <property type="match status" value="1"/>
</dbReference>
<dbReference type="EMBL" id="JAEUXJ010000007">
    <property type="protein sequence ID" value="MBL6457075.1"/>
    <property type="molecule type" value="Genomic_DNA"/>
</dbReference>
<dbReference type="Gene3D" id="3.90.380.10">
    <property type="entry name" value="Naphthalene 1,2-dioxygenase Alpha Subunit, Chain A, domain 1"/>
    <property type="match status" value="1"/>
</dbReference>
<name>A0ABS1V5W5_9PROT</name>
<feature type="region of interest" description="Disordered" evidence="6">
    <location>
        <begin position="1"/>
        <end position="21"/>
    </location>
</feature>
<keyword evidence="2" id="KW-0479">Metal-binding</keyword>
<proteinExistence type="predicted"/>
<evidence type="ECO:0000256" key="3">
    <source>
        <dbReference type="ARBA" id="ARBA00023002"/>
    </source>
</evidence>
<evidence type="ECO:0000256" key="2">
    <source>
        <dbReference type="ARBA" id="ARBA00022723"/>
    </source>
</evidence>
<comment type="caution">
    <text evidence="8">The sequence shown here is derived from an EMBL/GenBank/DDBJ whole genome shotgun (WGS) entry which is preliminary data.</text>
</comment>
<accession>A0ABS1V5W5</accession>
<evidence type="ECO:0000259" key="7">
    <source>
        <dbReference type="PROSITE" id="PS51296"/>
    </source>
</evidence>
<dbReference type="PANTHER" id="PTHR21266">
    <property type="entry name" value="IRON-SULFUR DOMAIN CONTAINING PROTEIN"/>
    <property type="match status" value="1"/>
</dbReference>
<dbReference type="CDD" id="cd08878">
    <property type="entry name" value="RHO_alpha_C_DMO-like"/>
    <property type="match status" value="1"/>
</dbReference>
<dbReference type="GO" id="GO:0051213">
    <property type="term" value="F:dioxygenase activity"/>
    <property type="evidence" value="ECO:0007669"/>
    <property type="project" value="UniProtKB-KW"/>
</dbReference>
<keyword evidence="5" id="KW-0411">Iron-sulfur</keyword>
<dbReference type="InterPro" id="IPR050584">
    <property type="entry name" value="Cholesterol_7-desaturase"/>
</dbReference>
<dbReference type="InterPro" id="IPR017941">
    <property type="entry name" value="Rieske_2Fe-2S"/>
</dbReference>
<keyword evidence="9" id="KW-1185">Reference proteome</keyword>
<dbReference type="PROSITE" id="PS51296">
    <property type="entry name" value="RIESKE"/>
    <property type="match status" value="1"/>
</dbReference>
<evidence type="ECO:0000256" key="1">
    <source>
        <dbReference type="ARBA" id="ARBA00022714"/>
    </source>
</evidence>
<dbReference type="InterPro" id="IPR045623">
    <property type="entry name" value="LigXa_C"/>
</dbReference>
<evidence type="ECO:0000256" key="4">
    <source>
        <dbReference type="ARBA" id="ARBA00023004"/>
    </source>
</evidence>
<evidence type="ECO:0000313" key="9">
    <source>
        <dbReference type="Proteomes" id="UP000606490"/>
    </source>
</evidence>
<dbReference type="Proteomes" id="UP000606490">
    <property type="component" value="Unassembled WGS sequence"/>
</dbReference>
<keyword evidence="1" id="KW-0001">2Fe-2S</keyword>
<gene>
    <name evidence="8" type="ORF">JMJ55_17195</name>
</gene>
<reference evidence="8 9" key="1">
    <citation type="submission" date="2021-01" db="EMBL/GenBank/DDBJ databases">
        <title>Belnapia mucosa sp. nov. and Belnapia arida sp. nov., isolated from the Tabernas Desert (Almeria, Spain).</title>
        <authorList>
            <person name="Molina-Menor E."/>
            <person name="Vidal-Verdu A."/>
            <person name="Calonge A."/>
            <person name="Satari L."/>
            <person name="Pereto Magraner J."/>
            <person name="Porcar Miralles M."/>
        </authorList>
    </citation>
    <scope>NUCLEOTIDE SEQUENCE [LARGE SCALE GENOMIC DNA]</scope>
    <source>
        <strain evidence="8 9">T6</strain>
    </source>
</reference>